<dbReference type="PANTHER" id="PTHR37944">
    <property type="entry name" value="PORIN B"/>
    <property type="match status" value="1"/>
</dbReference>
<reference evidence="3 4" key="1">
    <citation type="journal article" date="2017" name="Antonie Van Leeuwenhoek">
        <title>Phylogenomic resolution of the bacterial genus Pantoea and its relationship with Erwinia and Tatumella.</title>
        <authorList>
            <person name="Palmer M."/>
            <person name="Steenkamp E.T."/>
            <person name="Coetzee M.P."/>
            <person name="Chan W.Y."/>
            <person name="van Zyl E."/>
            <person name="De Maayer P."/>
            <person name="Coutinho T.A."/>
            <person name="Blom J."/>
            <person name="Smits T.H."/>
            <person name="Duffy B."/>
            <person name="Venter S.N."/>
        </authorList>
    </citation>
    <scope>NUCLEOTIDE SEQUENCE [LARGE SCALE GENOMIC DNA]</scope>
    <source>
        <strain evidence="3 4">LMG 2657</strain>
    </source>
</reference>
<evidence type="ECO:0000256" key="1">
    <source>
        <dbReference type="ARBA" id="ARBA00008769"/>
    </source>
</evidence>
<dbReference type="GO" id="GO:0015288">
    <property type="term" value="F:porin activity"/>
    <property type="evidence" value="ECO:0007669"/>
    <property type="project" value="InterPro"/>
</dbReference>
<comment type="similarity">
    <text evidence="1 2">Belongs to the OprB family.</text>
</comment>
<dbReference type="InterPro" id="IPR038673">
    <property type="entry name" value="OprB_sf"/>
</dbReference>
<dbReference type="Gene3D" id="2.40.160.180">
    <property type="entry name" value="Carbohydrate-selective porin OprB"/>
    <property type="match status" value="1"/>
</dbReference>
<evidence type="ECO:0000313" key="3">
    <source>
        <dbReference type="EMBL" id="ORM91984.1"/>
    </source>
</evidence>
<protein>
    <submittedName>
        <fullName evidence="3">Porin</fullName>
    </submittedName>
</protein>
<evidence type="ECO:0000313" key="4">
    <source>
        <dbReference type="Proteomes" id="UP000193749"/>
    </source>
</evidence>
<keyword evidence="4" id="KW-1185">Reference proteome</keyword>
<feature type="signal peptide" evidence="2">
    <location>
        <begin position="1"/>
        <end position="25"/>
    </location>
</feature>
<dbReference type="Proteomes" id="UP000193749">
    <property type="component" value="Unassembled WGS sequence"/>
</dbReference>
<organism evidence="3 4">
    <name type="scientific">Pantoea cypripedii</name>
    <name type="common">Pectobacterium cypripedii</name>
    <name type="synonym">Erwinia cypripedii</name>
    <dbReference type="NCBI Taxonomy" id="55209"/>
    <lineage>
        <taxon>Bacteria</taxon>
        <taxon>Pseudomonadati</taxon>
        <taxon>Pseudomonadota</taxon>
        <taxon>Gammaproteobacteria</taxon>
        <taxon>Enterobacterales</taxon>
        <taxon>Erwiniaceae</taxon>
        <taxon>Pantoea</taxon>
    </lineage>
</organism>
<dbReference type="PANTHER" id="PTHR37944:SF1">
    <property type="entry name" value="PORIN B"/>
    <property type="match status" value="1"/>
</dbReference>
<dbReference type="GO" id="GO:0008643">
    <property type="term" value="P:carbohydrate transport"/>
    <property type="evidence" value="ECO:0007669"/>
    <property type="project" value="InterPro"/>
</dbReference>
<dbReference type="STRING" id="55209.HA50_00930"/>
<comment type="caution">
    <text evidence="3">The sequence shown here is derived from an EMBL/GenBank/DDBJ whole genome shotgun (WGS) entry which is preliminary data.</text>
</comment>
<dbReference type="GO" id="GO:0016020">
    <property type="term" value="C:membrane"/>
    <property type="evidence" value="ECO:0007669"/>
    <property type="project" value="InterPro"/>
</dbReference>
<feature type="chain" id="PRO_5011831121" evidence="2">
    <location>
        <begin position="26"/>
        <end position="441"/>
    </location>
</feature>
<dbReference type="RefSeq" id="WP_084871769.1">
    <property type="nucleotide sequence ID" value="NZ_JAGGMY010000001.1"/>
</dbReference>
<dbReference type="InterPro" id="IPR052932">
    <property type="entry name" value="OprB_Porin"/>
</dbReference>
<dbReference type="InterPro" id="IPR007049">
    <property type="entry name" value="Carb-sel_porin_OprB"/>
</dbReference>
<evidence type="ECO:0000256" key="2">
    <source>
        <dbReference type="RuleBase" id="RU363072"/>
    </source>
</evidence>
<gene>
    <name evidence="3" type="ORF">HA50_00930</name>
</gene>
<name>A0A1X1EQ29_PANCY</name>
<sequence length="441" mass="49326">MHKVKIASLIWPGIMLAVTAPNGFAAASPFSNDSPWMLGDWNGQRTALQQQGIDFNVNYVMESAANLAGGYQSATTARYTDQWAFGTHLDLQKLLGWQDTDFQATVTDRNGQNLSEQIANPKAPMLSSVQEVYGRGQTWRLTQFWLRTGFSDDRFNLKLGRATVGEDFGTIETHFQNLALGPGIPGKSRSDRWMNWPVSQWMGRLQLNITPDIYVKVGFYNQNDDNDNRGSGFHFSVKHSDGNLIPVEIGWQPKLGADALPGNYRLGAYYSSAQGGVYHSWQHGEYGDTAHGYGAYAIVQQQLFAWQHDNHRGLSLTLSQVMHDKRTSKLDDTQTVALTWKGLFAARPQDEIGLGMARLHVNSAYSRMLERENEENGVQSVNDATYLPVIRGSEYDYELYYAWNVRQWLSLRPNLQYVAAPGADSSVKDAFVGGITASLTF</sequence>
<proteinExistence type="inferred from homology"/>
<dbReference type="Pfam" id="PF04966">
    <property type="entry name" value="OprB"/>
    <property type="match status" value="1"/>
</dbReference>
<dbReference type="EMBL" id="MLJI01000001">
    <property type="protein sequence ID" value="ORM91984.1"/>
    <property type="molecule type" value="Genomic_DNA"/>
</dbReference>
<dbReference type="OrthoDB" id="545475at2"/>
<keyword evidence="2" id="KW-0732">Signal</keyword>
<dbReference type="AlphaFoldDB" id="A0A1X1EQ29"/>
<accession>A0A1X1EQ29</accession>